<dbReference type="OrthoDB" id="583613at2759"/>
<protein>
    <recommendedName>
        <fullName evidence="3">BACK domain-containing protein</fullName>
    </recommendedName>
</protein>
<keyword evidence="1" id="KW-0880">Kelch repeat</keyword>
<sequence>MYREVVKGDDFLSLSSEEVVKFISSDELSVPSEEKVVECVIRWLKYDLDSRKCNLPKLMEHVRLPLASKNYINLKVVKEPLLNNCPECKKFIYEALQFHILKSNQPDRVITIPECIRYKPRLGDKVIFVVGGSGYRSSSAYRTEWYDPKTNGWNFGPEMTNPRYEAGLAVLYDHFVFFMGGYNSGKSHRSVVVLDLFSESPCWKPTVAMLVKRHALGVGVGGHDGTNQLNSAEKFDCTTKKWRMISSMSTTRFDLVVGVLNNLLYAVGGWDDSGEGLNFVECYHPSLIHGPQSQKCIGGYGGINHLLGDTLNSVECYHPNLDTWTPLAEMCKCRSGLGVGVLDGVLYAIGGYDERESLKSVEAYRPSTGAWTSIADMNFPRQSPGVVALDGLLYVIGGLDGDTHYDSVEFYNPISDTWNMLDARMNVARQSTSVVTIIRPPHF</sequence>
<dbReference type="PANTHER" id="PTHR24412">
    <property type="entry name" value="KELCH PROTEIN"/>
    <property type="match status" value="1"/>
</dbReference>
<name>A0A8R2JLJ5_ACYPI</name>
<keyword evidence="2" id="KW-0677">Repeat</keyword>
<keyword evidence="5" id="KW-1185">Reference proteome</keyword>
<dbReference type="PANTHER" id="PTHR24412:SF466">
    <property type="entry name" value="RING CANAL KELCH PROTEIN"/>
    <property type="match status" value="1"/>
</dbReference>
<evidence type="ECO:0000256" key="1">
    <source>
        <dbReference type="ARBA" id="ARBA00022441"/>
    </source>
</evidence>
<evidence type="ECO:0000259" key="3">
    <source>
        <dbReference type="SMART" id="SM00875"/>
    </source>
</evidence>
<dbReference type="Proteomes" id="UP000007819">
    <property type="component" value="Chromosome X"/>
</dbReference>
<dbReference type="Pfam" id="PF01344">
    <property type="entry name" value="Kelch_1"/>
    <property type="match status" value="6"/>
</dbReference>
<dbReference type="SUPFAM" id="SSF117281">
    <property type="entry name" value="Kelch motif"/>
    <property type="match status" value="2"/>
</dbReference>
<feature type="domain" description="BACK" evidence="3">
    <location>
        <begin position="5"/>
        <end position="77"/>
    </location>
</feature>
<evidence type="ECO:0000313" key="5">
    <source>
        <dbReference type="Proteomes" id="UP000007819"/>
    </source>
</evidence>
<dbReference type="SMART" id="SM00875">
    <property type="entry name" value="BACK"/>
    <property type="match status" value="1"/>
</dbReference>
<dbReference type="InterPro" id="IPR037293">
    <property type="entry name" value="Gal_Oxidase_central_sf"/>
</dbReference>
<dbReference type="RefSeq" id="XP_029341386.1">
    <property type="nucleotide sequence ID" value="XM_029485526.1"/>
</dbReference>
<organism evidence="4 5">
    <name type="scientific">Acyrthosiphon pisum</name>
    <name type="common">Pea aphid</name>
    <dbReference type="NCBI Taxonomy" id="7029"/>
    <lineage>
        <taxon>Eukaryota</taxon>
        <taxon>Metazoa</taxon>
        <taxon>Ecdysozoa</taxon>
        <taxon>Arthropoda</taxon>
        <taxon>Hexapoda</taxon>
        <taxon>Insecta</taxon>
        <taxon>Pterygota</taxon>
        <taxon>Neoptera</taxon>
        <taxon>Paraneoptera</taxon>
        <taxon>Hemiptera</taxon>
        <taxon>Sternorrhyncha</taxon>
        <taxon>Aphidomorpha</taxon>
        <taxon>Aphidoidea</taxon>
        <taxon>Aphididae</taxon>
        <taxon>Macrosiphini</taxon>
        <taxon>Acyrthosiphon</taxon>
    </lineage>
</organism>
<dbReference type="Pfam" id="PF07707">
    <property type="entry name" value="BACK"/>
    <property type="match status" value="1"/>
</dbReference>
<evidence type="ECO:0000256" key="2">
    <source>
        <dbReference type="ARBA" id="ARBA00022737"/>
    </source>
</evidence>
<dbReference type="GeneID" id="107883139"/>
<dbReference type="Gene3D" id="2.130.10.80">
    <property type="entry name" value="Galactose oxidase/kelch, beta-propeller"/>
    <property type="match status" value="1"/>
</dbReference>
<dbReference type="Gene3D" id="1.25.40.420">
    <property type="match status" value="1"/>
</dbReference>
<evidence type="ECO:0000313" key="4">
    <source>
        <dbReference type="EnsemblMetazoa" id="XP_029341386.1"/>
    </source>
</evidence>
<accession>A0A8R2JLJ5</accession>
<dbReference type="EnsemblMetazoa" id="XM_029485526.1">
    <property type="protein sequence ID" value="XP_029341386.1"/>
    <property type="gene ID" value="LOC107883139"/>
</dbReference>
<dbReference type="KEGG" id="api:107883139"/>
<dbReference type="FunFam" id="1.25.40.420:FF:000001">
    <property type="entry name" value="Kelch-like family member 12"/>
    <property type="match status" value="1"/>
</dbReference>
<reference evidence="5" key="1">
    <citation type="submission" date="2010-06" db="EMBL/GenBank/DDBJ databases">
        <authorList>
            <person name="Jiang H."/>
            <person name="Abraham K."/>
            <person name="Ali S."/>
            <person name="Alsbrooks S.L."/>
            <person name="Anim B.N."/>
            <person name="Anosike U.S."/>
            <person name="Attaway T."/>
            <person name="Bandaranaike D.P."/>
            <person name="Battles P.K."/>
            <person name="Bell S.N."/>
            <person name="Bell A.V."/>
            <person name="Beltran B."/>
            <person name="Bickham C."/>
            <person name="Bustamante Y."/>
            <person name="Caleb T."/>
            <person name="Canada A."/>
            <person name="Cardenas V."/>
            <person name="Carter K."/>
            <person name="Chacko J."/>
            <person name="Chandrabose M.N."/>
            <person name="Chavez D."/>
            <person name="Chavez A."/>
            <person name="Chen L."/>
            <person name="Chu H.-S."/>
            <person name="Claassen K.J."/>
            <person name="Cockrell R."/>
            <person name="Collins M."/>
            <person name="Cooper J.A."/>
            <person name="Cree A."/>
            <person name="Curry S.M."/>
            <person name="Da Y."/>
            <person name="Dao M.D."/>
            <person name="Das B."/>
            <person name="Davila M.-L."/>
            <person name="Davy-Carroll L."/>
            <person name="Denson S."/>
            <person name="Dinh H."/>
            <person name="Ebong V.E."/>
            <person name="Edwards J.R."/>
            <person name="Egan A."/>
            <person name="El-Daye J."/>
            <person name="Escobedo L."/>
            <person name="Fernandez S."/>
            <person name="Fernando P.R."/>
            <person name="Flagg N."/>
            <person name="Forbes L.D."/>
            <person name="Fowler R.G."/>
            <person name="Fu Q."/>
            <person name="Gabisi R.A."/>
            <person name="Ganer J."/>
            <person name="Garbino Pronczuk A."/>
            <person name="Garcia R.M."/>
            <person name="Garner T."/>
            <person name="Garrett T.E."/>
            <person name="Gonzalez D.A."/>
            <person name="Hamid H."/>
            <person name="Hawkins E.S."/>
            <person name="Hirani K."/>
            <person name="Hogues M.E."/>
            <person name="Hollins B."/>
            <person name="Hsiao C.-H."/>
            <person name="Jabil R."/>
            <person name="James M.L."/>
            <person name="Jhangiani S.N."/>
            <person name="Johnson B."/>
            <person name="Johnson Q."/>
            <person name="Joshi V."/>
            <person name="Kalu J.B."/>
            <person name="Kam C."/>
            <person name="Kashfia A."/>
            <person name="Keebler J."/>
            <person name="Kisamo H."/>
            <person name="Kovar C.L."/>
            <person name="Lago L.A."/>
            <person name="Lai C.-Y."/>
            <person name="Laidlaw J."/>
            <person name="Lara F."/>
            <person name="Le T.-K."/>
            <person name="Lee S.L."/>
            <person name="Legall F.H."/>
            <person name="Lemon S.J."/>
            <person name="Lewis L.R."/>
            <person name="Li B."/>
            <person name="Liu Y."/>
            <person name="Liu Y.-S."/>
            <person name="Lopez J."/>
            <person name="Lozado R.J."/>
            <person name="Lu J."/>
            <person name="Madu R.C."/>
            <person name="Maheshwari M."/>
            <person name="Maheshwari R."/>
            <person name="Malloy K."/>
            <person name="Martinez E."/>
            <person name="Mathew T."/>
            <person name="Mercado I.C."/>
            <person name="Mercado C."/>
            <person name="Meyer B."/>
            <person name="Montgomery K."/>
            <person name="Morgan M.B."/>
            <person name="Munidasa M."/>
            <person name="Nazareth L.V."/>
            <person name="Nelson J."/>
            <person name="Ng B.M."/>
            <person name="Nguyen N.B."/>
            <person name="Nguyen P.Q."/>
            <person name="Nguyen T."/>
            <person name="Obregon M."/>
            <person name="Okwuonu G.O."/>
            <person name="Onwere C.G."/>
            <person name="Orozco G."/>
            <person name="Parra A."/>
            <person name="Patel S."/>
            <person name="Patil S."/>
            <person name="Perez A."/>
            <person name="Perez Y."/>
            <person name="Pham C."/>
            <person name="Primus E.L."/>
            <person name="Pu L.-L."/>
            <person name="Puazo M."/>
            <person name="Qin X."/>
            <person name="Quiroz J.B."/>
            <person name="Reese J."/>
            <person name="Richards S."/>
            <person name="Rives C.M."/>
            <person name="Robberts R."/>
            <person name="Ruiz S.J."/>
            <person name="Ruiz M.J."/>
            <person name="Santibanez J."/>
            <person name="Schneider B.W."/>
            <person name="Sisson I."/>
            <person name="Smith M."/>
            <person name="Sodergren E."/>
            <person name="Song X.-Z."/>
            <person name="Song B.B."/>
            <person name="Summersgill H."/>
            <person name="Thelus R."/>
            <person name="Thornton R.D."/>
            <person name="Trejos Z.Y."/>
            <person name="Usmani K."/>
            <person name="Vattathil S."/>
            <person name="Villasana D."/>
            <person name="Walker D.L."/>
            <person name="Wang S."/>
            <person name="Wang K."/>
            <person name="White C.S."/>
            <person name="Williams A.C."/>
            <person name="Williamson J."/>
            <person name="Wilson K."/>
            <person name="Woghiren I.O."/>
            <person name="Woodworth J.R."/>
            <person name="Worley K.C."/>
            <person name="Wright R.A."/>
            <person name="Wu W."/>
            <person name="Young L."/>
            <person name="Zhang L."/>
            <person name="Zhang J."/>
            <person name="Zhu Y."/>
            <person name="Muzny D.M."/>
            <person name="Weinstock G."/>
            <person name="Gibbs R.A."/>
        </authorList>
    </citation>
    <scope>NUCLEOTIDE SEQUENCE [LARGE SCALE GENOMIC DNA]</scope>
    <source>
        <strain evidence="5">LSR1</strain>
    </source>
</reference>
<reference evidence="4" key="2">
    <citation type="submission" date="2022-06" db="UniProtKB">
        <authorList>
            <consortium name="EnsemblMetazoa"/>
        </authorList>
    </citation>
    <scope>IDENTIFICATION</scope>
</reference>
<dbReference type="InterPro" id="IPR011705">
    <property type="entry name" value="BACK"/>
</dbReference>
<dbReference type="AlphaFoldDB" id="A0A8R2JLJ5"/>
<dbReference type="InterPro" id="IPR015915">
    <property type="entry name" value="Kelch-typ_b-propeller"/>
</dbReference>
<dbReference type="SMART" id="SM00612">
    <property type="entry name" value="Kelch"/>
    <property type="match status" value="5"/>
</dbReference>
<dbReference type="Gene3D" id="2.120.10.80">
    <property type="entry name" value="Kelch-type beta propeller"/>
    <property type="match status" value="2"/>
</dbReference>
<dbReference type="InterPro" id="IPR006652">
    <property type="entry name" value="Kelch_1"/>
</dbReference>
<proteinExistence type="predicted"/>